<dbReference type="AlphaFoldDB" id="A0AAD3DSE3"/>
<proteinExistence type="predicted"/>
<dbReference type="Proteomes" id="UP001054857">
    <property type="component" value="Unassembled WGS sequence"/>
</dbReference>
<feature type="region of interest" description="Disordered" evidence="1">
    <location>
        <begin position="181"/>
        <end position="208"/>
    </location>
</feature>
<accession>A0AAD3DSE3</accession>
<evidence type="ECO:0000313" key="2">
    <source>
        <dbReference type="EMBL" id="GFR47219.1"/>
    </source>
</evidence>
<name>A0AAD3DSE3_9CHLO</name>
<dbReference type="EMBL" id="BMAR01000017">
    <property type="protein sequence ID" value="GFR47219.1"/>
    <property type="molecule type" value="Genomic_DNA"/>
</dbReference>
<sequence length="208" mass="22300">MPPNTQKGVIKACGGLSDSMEKSIAVDPERSAFTSAIVAALKELESRKSMPVHDLGQRAYEKLQYDLPLVSPEELEGLADTLRCEKGGNLVGQVYSASRKLVESPATALPLLLAHQQGSSKSLNGLLTLPNRFSLVVQHPRATPLPHAFHAPLPNHPQLCIGAQIRSAALPADIQGARKHRLRRAATPSARQRGSRHSSNSNKITCGG</sequence>
<protein>
    <submittedName>
        <fullName evidence="2">Uncharacterized protein</fullName>
    </submittedName>
</protein>
<comment type="caution">
    <text evidence="2">The sequence shown here is derived from an EMBL/GenBank/DDBJ whole genome shotgun (WGS) entry which is preliminary data.</text>
</comment>
<organism evidence="2 3">
    <name type="scientific">Astrephomene gubernaculifera</name>
    <dbReference type="NCBI Taxonomy" id="47775"/>
    <lineage>
        <taxon>Eukaryota</taxon>
        <taxon>Viridiplantae</taxon>
        <taxon>Chlorophyta</taxon>
        <taxon>core chlorophytes</taxon>
        <taxon>Chlorophyceae</taxon>
        <taxon>CS clade</taxon>
        <taxon>Chlamydomonadales</taxon>
        <taxon>Astrephomenaceae</taxon>
        <taxon>Astrephomene</taxon>
    </lineage>
</organism>
<gene>
    <name evidence="2" type="ORF">Agub_g8902</name>
</gene>
<evidence type="ECO:0000256" key="1">
    <source>
        <dbReference type="SAM" id="MobiDB-lite"/>
    </source>
</evidence>
<evidence type="ECO:0000313" key="3">
    <source>
        <dbReference type="Proteomes" id="UP001054857"/>
    </source>
</evidence>
<reference evidence="2 3" key="1">
    <citation type="journal article" date="2021" name="Sci. Rep.">
        <title>Genome sequencing of the multicellular alga Astrephomene provides insights into convergent evolution of germ-soma differentiation.</title>
        <authorList>
            <person name="Yamashita S."/>
            <person name="Yamamoto K."/>
            <person name="Matsuzaki R."/>
            <person name="Suzuki S."/>
            <person name="Yamaguchi H."/>
            <person name="Hirooka S."/>
            <person name="Minakuchi Y."/>
            <person name="Miyagishima S."/>
            <person name="Kawachi M."/>
            <person name="Toyoda A."/>
            <person name="Nozaki H."/>
        </authorList>
    </citation>
    <scope>NUCLEOTIDE SEQUENCE [LARGE SCALE GENOMIC DNA]</scope>
    <source>
        <strain evidence="2 3">NIES-4017</strain>
    </source>
</reference>
<keyword evidence="3" id="KW-1185">Reference proteome</keyword>
<feature type="compositionally biased region" description="Polar residues" evidence="1">
    <location>
        <begin position="189"/>
        <end position="208"/>
    </location>
</feature>